<gene>
    <name evidence="1" type="ORF">A3C61_03255</name>
</gene>
<dbReference type="AlphaFoldDB" id="A0A1F8F7J4"/>
<accession>A0A1F8F7J4</accession>
<sequence>MLKQPYCKNPVRVENVNSLNEVLVSAVVTWGLHNSVCWQDRVEAGFRFDTYSVVGSWHDVDPLVKCGLCFKRICEALPADEVDAYNRGLGIKIKRIYKGA</sequence>
<reference evidence="1 2" key="1">
    <citation type="journal article" date="2016" name="Nat. Commun.">
        <title>Thousands of microbial genomes shed light on interconnected biogeochemical processes in an aquifer system.</title>
        <authorList>
            <person name="Anantharaman K."/>
            <person name="Brown C.T."/>
            <person name="Hug L.A."/>
            <person name="Sharon I."/>
            <person name="Castelle C.J."/>
            <person name="Probst A.J."/>
            <person name="Thomas B.C."/>
            <person name="Singh A."/>
            <person name="Wilkins M.J."/>
            <person name="Karaoz U."/>
            <person name="Brodie E.L."/>
            <person name="Williams K.H."/>
            <person name="Hubbard S.S."/>
            <person name="Banfield J.F."/>
        </authorList>
    </citation>
    <scope>NUCLEOTIDE SEQUENCE [LARGE SCALE GENOMIC DNA]</scope>
</reference>
<name>A0A1F8F7J4_9BACT</name>
<comment type="caution">
    <text evidence="1">The sequence shown here is derived from an EMBL/GenBank/DDBJ whole genome shotgun (WGS) entry which is preliminary data.</text>
</comment>
<dbReference type="EMBL" id="MGJO01000054">
    <property type="protein sequence ID" value="OGN08249.1"/>
    <property type="molecule type" value="Genomic_DNA"/>
</dbReference>
<organism evidence="1 2">
    <name type="scientific">Candidatus Yanofskybacteria bacterium RIFCSPHIGHO2_02_FULL_39_10</name>
    <dbReference type="NCBI Taxonomy" id="1802674"/>
    <lineage>
        <taxon>Bacteria</taxon>
        <taxon>Candidatus Yanofskyibacteriota</taxon>
    </lineage>
</organism>
<proteinExistence type="predicted"/>
<dbReference type="Proteomes" id="UP000178908">
    <property type="component" value="Unassembled WGS sequence"/>
</dbReference>
<evidence type="ECO:0000313" key="1">
    <source>
        <dbReference type="EMBL" id="OGN08249.1"/>
    </source>
</evidence>
<protein>
    <submittedName>
        <fullName evidence="1">Uncharacterized protein</fullName>
    </submittedName>
</protein>
<evidence type="ECO:0000313" key="2">
    <source>
        <dbReference type="Proteomes" id="UP000178908"/>
    </source>
</evidence>